<feature type="non-terminal residue" evidence="3">
    <location>
        <position position="181"/>
    </location>
</feature>
<feature type="transmembrane region" description="Helical" evidence="1">
    <location>
        <begin position="110"/>
        <end position="131"/>
    </location>
</feature>
<feature type="chain" id="PRO_5047523412" evidence="2">
    <location>
        <begin position="22"/>
        <end position="181"/>
    </location>
</feature>
<dbReference type="EMBL" id="JBBWUH010000003">
    <property type="protein sequence ID" value="KAK8173239.1"/>
    <property type="molecule type" value="Genomic_DNA"/>
</dbReference>
<keyword evidence="1" id="KW-0812">Transmembrane</keyword>
<keyword evidence="1" id="KW-0472">Membrane</keyword>
<feature type="transmembrane region" description="Helical" evidence="1">
    <location>
        <begin position="74"/>
        <end position="90"/>
    </location>
</feature>
<keyword evidence="4" id="KW-1185">Reference proteome</keyword>
<name>A0ABR1XY32_9PEZI</name>
<dbReference type="Proteomes" id="UP001456524">
    <property type="component" value="Unassembled WGS sequence"/>
</dbReference>
<evidence type="ECO:0000256" key="1">
    <source>
        <dbReference type="SAM" id="Phobius"/>
    </source>
</evidence>
<sequence length="181" mass="19772">MLPPIVLLLNLLLLLNGHVVGAIAELLNLTVHHSTSKVIDCALQPILILVFVAMELHGALLLSDELRFCSGSTADLVSFCLILAFLVGGYTRGFFWDATINLSEKLVDQFIHSTTLVVAVVIPFVEQLFSFTMSQLERLREHKLATISTGALLTLVFACRHFIATYAASVALFCLVFALIG</sequence>
<evidence type="ECO:0000313" key="4">
    <source>
        <dbReference type="Proteomes" id="UP001456524"/>
    </source>
</evidence>
<keyword evidence="1" id="KW-1133">Transmembrane helix</keyword>
<accession>A0ABR1XY32</accession>
<keyword evidence="2" id="KW-0732">Signal</keyword>
<feature type="transmembrane region" description="Helical" evidence="1">
    <location>
        <begin position="45"/>
        <end position="62"/>
    </location>
</feature>
<gene>
    <name evidence="3" type="ORF">IWX90DRAFT_475909</name>
</gene>
<feature type="transmembrane region" description="Helical" evidence="1">
    <location>
        <begin position="152"/>
        <end position="180"/>
    </location>
</feature>
<proteinExistence type="predicted"/>
<reference evidence="3 4" key="1">
    <citation type="journal article" date="2022" name="G3 (Bethesda)">
        <title>Enemy or ally: a genomic approach to elucidate the lifestyle of Phyllosticta citrichinaensis.</title>
        <authorList>
            <person name="Buijs V.A."/>
            <person name="Groenewald J.Z."/>
            <person name="Haridas S."/>
            <person name="LaButti K.M."/>
            <person name="Lipzen A."/>
            <person name="Martin F.M."/>
            <person name="Barry K."/>
            <person name="Grigoriev I.V."/>
            <person name="Crous P.W."/>
            <person name="Seidl M.F."/>
        </authorList>
    </citation>
    <scope>NUCLEOTIDE SEQUENCE [LARGE SCALE GENOMIC DNA]</scope>
    <source>
        <strain evidence="3 4">CBS 129764</strain>
    </source>
</reference>
<evidence type="ECO:0000313" key="3">
    <source>
        <dbReference type="EMBL" id="KAK8173239.1"/>
    </source>
</evidence>
<comment type="caution">
    <text evidence="3">The sequence shown here is derived from an EMBL/GenBank/DDBJ whole genome shotgun (WGS) entry which is preliminary data.</text>
</comment>
<organism evidence="3 4">
    <name type="scientific">Phyllosticta citrichinensis</name>
    <dbReference type="NCBI Taxonomy" id="1130410"/>
    <lineage>
        <taxon>Eukaryota</taxon>
        <taxon>Fungi</taxon>
        <taxon>Dikarya</taxon>
        <taxon>Ascomycota</taxon>
        <taxon>Pezizomycotina</taxon>
        <taxon>Dothideomycetes</taxon>
        <taxon>Dothideomycetes incertae sedis</taxon>
        <taxon>Botryosphaeriales</taxon>
        <taxon>Phyllostictaceae</taxon>
        <taxon>Phyllosticta</taxon>
    </lineage>
</organism>
<protein>
    <submittedName>
        <fullName evidence="3">Uncharacterized protein</fullName>
    </submittedName>
</protein>
<evidence type="ECO:0000256" key="2">
    <source>
        <dbReference type="SAM" id="SignalP"/>
    </source>
</evidence>
<feature type="signal peptide" evidence="2">
    <location>
        <begin position="1"/>
        <end position="21"/>
    </location>
</feature>